<dbReference type="OrthoDB" id="3246809at2"/>
<keyword evidence="5" id="KW-0055">Arginine biosynthesis</keyword>
<feature type="binding site" evidence="5">
    <location>
        <position position="306"/>
    </location>
    <ligand>
        <name>N(2)-acetyl-L-ornithine</name>
        <dbReference type="ChEBI" id="CHEBI:57805"/>
    </ligand>
</feature>
<dbReference type="Proteomes" id="UP000564629">
    <property type="component" value="Unassembled WGS sequence"/>
</dbReference>
<dbReference type="RefSeq" id="WP_146835734.1">
    <property type="nucleotide sequence ID" value="NZ_BJVQ01000014.1"/>
</dbReference>
<evidence type="ECO:0000256" key="5">
    <source>
        <dbReference type="HAMAP-Rule" id="MF_01107"/>
    </source>
</evidence>
<feature type="binding site" evidence="5">
    <location>
        <position position="158"/>
    </location>
    <ligand>
        <name>N(2)-acetyl-L-ornithine</name>
        <dbReference type="ChEBI" id="CHEBI:57805"/>
    </ligand>
</feature>
<evidence type="ECO:0000256" key="1">
    <source>
        <dbReference type="ARBA" id="ARBA00022576"/>
    </source>
</evidence>
<comment type="miscellaneous">
    <text evidence="5">May also have succinyldiaminopimelate aminotransferase activity, thus carrying out the corresponding step in lysine biosynthesis.</text>
</comment>
<dbReference type="InterPro" id="IPR049704">
    <property type="entry name" value="Aminotrans_3_PPA_site"/>
</dbReference>
<gene>
    <name evidence="5 6" type="primary">argD</name>
    <name evidence="6" type="ORF">CHO01_14150</name>
    <name evidence="7" type="ORF">HNR08_003208</name>
</gene>
<keyword evidence="8" id="KW-1185">Reference proteome</keyword>
<dbReference type="SUPFAM" id="SSF53383">
    <property type="entry name" value="PLP-dependent transferases"/>
    <property type="match status" value="1"/>
</dbReference>
<keyword evidence="2 5" id="KW-0028">Amino-acid biosynthesis</keyword>
<comment type="similarity">
    <text evidence="5">Belongs to the class-III pyridoxal-phosphate-dependent aminotransferase family. ArgD subfamily.</text>
</comment>
<feature type="modified residue" description="N6-(pyridoxal phosphate)lysine" evidence="5">
    <location>
        <position position="277"/>
    </location>
</feature>
<keyword evidence="1 5" id="KW-0032">Aminotransferase</keyword>
<dbReference type="InterPro" id="IPR004636">
    <property type="entry name" value="AcOrn/SuccOrn_fam"/>
</dbReference>
<evidence type="ECO:0000313" key="9">
    <source>
        <dbReference type="Proteomes" id="UP000564629"/>
    </source>
</evidence>
<dbReference type="InterPro" id="IPR015421">
    <property type="entry name" value="PyrdxlP-dep_Trfase_major"/>
</dbReference>
<dbReference type="InterPro" id="IPR050103">
    <property type="entry name" value="Class-III_PLP-dep_AT"/>
</dbReference>
<dbReference type="EMBL" id="BJVQ01000014">
    <property type="protein sequence ID" value="GEL46299.1"/>
    <property type="molecule type" value="Genomic_DNA"/>
</dbReference>
<dbReference type="EMBL" id="JACHDN010000001">
    <property type="protein sequence ID" value="MBB5474472.1"/>
    <property type="molecule type" value="Genomic_DNA"/>
</dbReference>
<evidence type="ECO:0000313" key="6">
    <source>
        <dbReference type="EMBL" id="GEL46299.1"/>
    </source>
</evidence>
<dbReference type="NCBIfam" id="TIGR00707">
    <property type="entry name" value="argD"/>
    <property type="match status" value="1"/>
</dbReference>
<dbReference type="PANTHER" id="PTHR11986">
    <property type="entry name" value="AMINOTRANSFERASE CLASS III"/>
    <property type="match status" value="1"/>
</dbReference>
<dbReference type="PROSITE" id="PS00600">
    <property type="entry name" value="AA_TRANSFER_CLASS_3"/>
    <property type="match status" value="1"/>
</dbReference>
<dbReference type="Gene3D" id="3.40.640.10">
    <property type="entry name" value="Type I PLP-dependent aspartate aminotransferase-like (Major domain)"/>
    <property type="match status" value="1"/>
</dbReference>
<dbReference type="CDD" id="cd00610">
    <property type="entry name" value="OAT_like"/>
    <property type="match status" value="1"/>
</dbReference>
<dbReference type="GO" id="GO:0030170">
    <property type="term" value="F:pyridoxal phosphate binding"/>
    <property type="evidence" value="ECO:0007669"/>
    <property type="project" value="InterPro"/>
</dbReference>
<dbReference type="Pfam" id="PF00202">
    <property type="entry name" value="Aminotran_3"/>
    <property type="match status" value="1"/>
</dbReference>
<dbReference type="GO" id="GO:0005737">
    <property type="term" value="C:cytoplasm"/>
    <property type="evidence" value="ECO:0007669"/>
    <property type="project" value="UniProtKB-SubCell"/>
</dbReference>
<comment type="subcellular location">
    <subcellularLocation>
        <location evidence="5">Cytoplasm</location>
    </subcellularLocation>
</comment>
<comment type="cofactor">
    <cofactor evidence="5">
        <name>pyridoxal 5'-phosphate</name>
        <dbReference type="ChEBI" id="CHEBI:597326"/>
    </cofactor>
    <text evidence="5">Binds 1 pyridoxal phosphate per subunit.</text>
</comment>
<comment type="catalytic activity">
    <reaction evidence="5">
        <text>N(2)-acetyl-L-ornithine + 2-oxoglutarate = N-acetyl-L-glutamate 5-semialdehyde + L-glutamate</text>
        <dbReference type="Rhea" id="RHEA:18049"/>
        <dbReference type="ChEBI" id="CHEBI:16810"/>
        <dbReference type="ChEBI" id="CHEBI:29123"/>
        <dbReference type="ChEBI" id="CHEBI:29985"/>
        <dbReference type="ChEBI" id="CHEBI:57805"/>
        <dbReference type="EC" id="2.6.1.11"/>
    </reaction>
</comment>
<keyword evidence="3 5" id="KW-0808">Transferase</keyword>
<feature type="binding site" evidence="5">
    <location>
        <begin position="244"/>
        <end position="247"/>
    </location>
    <ligand>
        <name>pyridoxal 5'-phosphate</name>
        <dbReference type="ChEBI" id="CHEBI:597326"/>
    </ligand>
</feature>
<dbReference type="InterPro" id="IPR015422">
    <property type="entry name" value="PyrdxlP-dep_Trfase_small"/>
</dbReference>
<evidence type="ECO:0000313" key="7">
    <source>
        <dbReference type="EMBL" id="MBB5474472.1"/>
    </source>
</evidence>
<dbReference type="Proteomes" id="UP000321723">
    <property type="component" value="Unassembled WGS sequence"/>
</dbReference>
<dbReference type="NCBIfam" id="NF002874">
    <property type="entry name" value="PRK03244.1"/>
    <property type="match status" value="1"/>
</dbReference>
<reference evidence="6 8" key="1">
    <citation type="submission" date="2019-07" db="EMBL/GenBank/DDBJ databases">
        <title>Whole genome shotgun sequence of Cellulomonas hominis NBRC 16055.</title>
        <authorList>
            <person name="Hosoyama A."/>
            <person name="Uohara A."/>
            <person name="Ohji S."/>
            <person name="Ichikawa N."/>
        </authorList>
    </citation>
    <scope>NUCLEOTIDE SEQUENCE [LARGE SCALE GENOMIC DNA]</scope>
    <source>
        <strain evidence="6 8">NBRC 16055</strain>
    </source>
</reference>
<dbReference type="GO" id="GO:0003992">
    <property type="term" value="F:N2-acetyl-L-ornithine:2-oxoglutarate 5-aminotransferase activity"/>
    <property type="evidence" value="ECO:0007669"/>
    <property type="project" value="UniProtKB-UniRule"/>
</dbReference>
<dbReference type="Gene3D" id="3.90.1150.10">
    <property type="entry name" value="Aspartate Aminotransferase, domain 1"/>
    <property type="match status" value="1"/>
</dbReference>
<organism evidence="6 8">
    <name type="scientific">Cellulomonas hominis</name>
    <dbReference type="NCBI Taxonomy" id="156981"/>
    <lineage>
        <taxon>Bacteria</taxon>
        <taxon>Bacillati</taxon>
        <taxon>Actinomycetota</taxon>
        <taxon>Actinomycetes</taxon>
        <taxon>Micrococcales</taxon>
        <taxon>Cellulomonadaceae</taxon>
        <taxon>Cellulomonas</taxon>
    </lineage>
</organism>
<feature type="binding site" evidence="5">
    <location>
        <begin position="123"/>
        <end position="124"/>
    </location>
    <ligand>
        <name>pyridoxal 5'-phosphate</name>
        <dbReference type="ChEBI" id="CHEBI:597326"/>
    </ligand>
</feature>
<dbReference type="InterPro" id="IPR005814">
    <property type="entry name" value="Aminotrans_3"/>
</dbReference>
<comment type="pathway">
    <text evidence="5">Amino-acid biosynthesis; L-arginine biosynthesis; N(2)-acetyl-L-ornithine from L-glutamate: step 4/4.</text>
</comment>
<dbReference type="EC" id="2.6.1.11" evidence="5"/>
<sequence>MTDLTPPEVSALAGTDSVAHWTERYGHALMDTFGAPQRVLVRGEGPYVWDADGVRYLDLLGGIAVNSLGHAHPTLTAAISAQLGTLGHVSNFFASPAQIALAERLLAVADAPGGSRVFLTNSGTEANEAAFKMARRNADGPAGRRTRVLALEGAFHGRSMGALALTSKAAYREPFEPLPGGVEFLPFGDTAALEAAFEGADGDRVAALFLEPIQGEAGVRPLPPGYLVRARELTAAHGALLVLDEVQTGMGRTGAWLAHQHPHLGGGIRPDVVTLAKGLGGGFPVGAVVAYGERAATLLGRGQHGTTFGGNPVASAAALATIGVIERDGLLAHVADLGAWWRAQIAALGHPLVGEVRGEGLLIAVGLTAPVAADVAARALAAGFVVNPCTPDTLRMAPPYVLTREQAATFTDFLAALPHDLGAHQ</sequence>
<evidence type="ECO:0000256" key="3">
    <source>
        <dbReference type="ARBA" id="ARBA00022679"/>
    </source>
</evidence>
<dbReference type="PANTHER" id="PTHR11986:SF79">
    <property type="entry name" value="ACETYLORNITHINE AMINOTRANSFERASE, MITOCHONDRIAL"/>
    <property type="match status" value="1"/>
</dbReference>
<comment type="subunit">
    <text evidence="5">Homodimer.</text>
</comment>
<dbReference type="GO" id="GO:0042802">
    <property type="term" value="F:identical protein binding"/>
    <property type="evidence" value="ECO:0007669"/>
    <property type="project" value="TreeGrafter"/>
</dbReference>
<dbReference type="UniPathway" id="UPA00068">
    <property type="reaction ID" value="UER00109"/>
</dbReference>
<dbReference type="FunFam" id="3.40.640.10:FF:000004">
    <property type="entry name" value="Acetylornithine aminotransferase"/>
    <property type="match status" value="1"/>
</dbReference>
<feature type="binding site" evidence="5">
    <location>
        <position position="155"/>
    </location>
    <ligand>
        <name>pyridoxal 5'-phosphate</name>
        <dbReference type="ChEBI" id="CHEBI:597326"/>
    </ligand>
</feature>
<evidence type="ECO:0000256" key="4">
    <source>
        <dbReference type="ARBA" id="ARBA00022898"/>
    </source>
</evidence>
<comment type="caution">
    <text evidence="6">The sequence shown here is derived from an EMBL/GenBank/DDBJ whole genome shotgun (WGS) entry which is preliminary data.</text>
</comment>
<dbReference type="PIRSF" id="PIRSF000521">
    <property type="entry name" value="Transaminase_4ab_Lys_Orn"/>
    <property type="match status" value="1"/>
</dbReference>
<keyword evidence="4 5" id="KW-0663">Pyridoxal phosphate</keyword>
<accession>A0A511FAK9</accession>
<dbReference type="InterPro" id="IPR015424">
    <property type="entry name" value="PyrdxlP-dep_Trfase"/>
</dbReference>
<feature type="binding site" evidence="5">
    <location>
        <position position="307"/>
    </location>
    <ligand>
        <name>pyridoxal 5'-phosphate</name>
        <dbReference type="ChEBI" id="CHEBI:597326"/>
    </ligand>
</feature>
<proteinExistence type="inferred from homology"/>
<keyword evidence="5" id="KW-0963">Cytoplasm</keyword>
<reference evidence="7 9" key="2">
    <citation type="submission" date="2020-08" db="EMBL/GenBank/DDBJ databases">
        <title>Sequencing the genomes of 1000 actinobacteria strains.</title>
        <authorList>
            <person name="Klenk H.-P."/>
        </authorList>
    </citation>
    <scope>NUCLEOTIDE SEQUENCE [LARGE SCALE GENOMIC DNA]</scope>
    <source>
        <strain evidence="7 9">DSM 9581</strain>
    </source>
</reference>
<protein>
    <recommendedName>
        <fullName evidence="5">Acetylornithine aminotransferase</fullName>
        <shortName evidence="5">ACOAT</shortName>
        <ecNumber evidence="5">2.6.1.11</ecNumber>
    </recommendedName>
</protein>
<dbReference type="GO" id="GO:0006526">
    <property type="term" value="P:L-arginine biosynthetic process"/>
    <property type="evidence" value="ECO:0007669"/>
    <property type="project" value="UniProtKB-UniRule"/>
</dbReference>
<dbReference type="HAMAP" id="MF_01107">
    <property type="entry name" value="ArgD_aminotrans_3"/>
    <property type="match status" value="1"/>
</dbReference>
<dbReference type="AlphaFoldDB" id="A0A511FAK9"/>
<name>A0A511FAK9_9CELL</name>
<evidence type="ECO:0000313" key="8">
    <source>
        <dbReference type="Proteomes" id="UP000321723"/>
    </source>
</evidence>
<evidence type="ECO:0000256" key="2">
    <source>
        <dbReference type="ARBA" id="ARBA00022605"/>
    </source>
</evidence>